<evidence type="ECO:0000313" key="4">
    <source>
        <dbReference type="Proteomes" id="UP000243975"/>
    </source>
</evidence>
<dbReference type="Gramene" id="KVI08250">
    <property type="protein sequence ID" value="KVI08250"/>
    <property type="gene ID" value="Ccrd_013376"/>
</dbReference>
<dbReference type="Pfam" id="PF05627">
    <property type="entry name" value="AvrRpt-cleavage"/>
    <property type="match status" value="1"/>
</dbReference>
<dbReference type="STRING" id="59895.A0A118K4Y7"/>
<comment type="caution">
    <text evidence="3">The sequence shown here is derived from an EMBL/GenBank/DDBJ whole genome shotgun (WGS) entry which is preliminary data.</text>
</comment>
<evidence type="ECO:0000313" key="3">
    <source>
        <dbReference type="EMBL" id="KVI08250.1"/>
    </source>
</evidence>
<feature type="compositionally biased region" description="Polar residues" evidence="1">
    <location>
        <begin position="118"/>
        <end position="141"/>
    </location>
</feature>
<feature type="compositionally biased region" description="Low complexity" evidence="1">
    <location>
        <begin position="170"/>
        <end position="179"/>
    </location>
</feature>
<name>A0A118K4Y7_CYNCS</name>
<organism evidence="3 4">
    <name type="scientific">Cynara cardunculus var. scolymus</name>
    <name type="common">Globe artichoke</name>
    <name type="synonym">Cynara scolymus</name>
    <dbReference type="NCBI Taxonomy" id="59895"/>
    <lineage>
        <taxon>Eukaryota</taxon>
        <taxon>Viridiplantae</taxon>
        <taxon>Streptophyta</taxon>
        <taxon>Embryophyta</taxon>
        <taxon>Tracheophyta</taxon>
        <taxon>Spermatophyta</taxon>
        <taxon>Magnoliopsida</taxon>
        <taxon>eudicotyledons</taxon>
        <taxon>Gunneridae</taxon>
        <taxon>Pentapetalae</taxon>
        <taxon>asterids</taxon>
        <taxon>campanulids</taxon>
        <taxon>Asterales</taxon>
        <taxon>Asteraceae</taxon>
        <taxon>Carduoideae</taxon>
        <taxon>Cardueae</taxon>
        <taxon>Carduinae</taxon>
        <taxon>Cynara</taxon>
    </lineage>
</organism>
<feature type="domain" description="RIN4 pathogenic type III effector avirulence factor Avr cleavage site" evidence="2">
    <location>
        <begin position="198"/>
        <end position="230"/>
    </location>
</feature>
<keyword evidence="4" id="KW-1185">Reference proteome</keyword>
<dbReference type="PANTHER" id="PTHR33159">
    <property type="entry name" value="RPM1-INTERACTING PROTEIN 4 (RIN4) FAMILY PROTEIN"/>
    <property type="match status" value="1"/>
</dbReference>
<accession>A0A118K4Y7</accession>
<protein>
    <submittedName>
        <fullName evidence="3">Pathogenic type III effector avirulence factor Avr cleavage site-containing protein</fullName>
    </submittedName>
</protein>
<gene>
    <name evidence="3" type="ORF">Ccrd_013376</name>
</gene>
<feature type="region of interest" description="Disordered" evidence="1">
    <location>
        <begin position="58"/>
        <end position="218"/>
    </location>
</feature>
<evidence type="ECO:0000259" key="2">
    <source>
        <dbReference type="Pfam" id="PF05627"/>
    </source>
</evidence>
<reference evidence="3 4" key="1">
    <citation type="journal article" date="2016" name="Sci. Rep.">
        <title>The genome sequence of the outbreeding globe artichoke constructed de novo incorporating a phase-aware low-pass sequencing strategy of F1 progeny.</title>
        <authorList>
            <person name="Scaglione D."/>
            <person name="Reyes-Chin-Wo S."/>
            <person name="Acquadro A."/>
            <person name="Froenicke L."/>
            <person name="Portis E."/>
            <person name="Beitel C."/>
            <person name="Tirone M."/>
            <person name="Mauro R."/>
            <person name="Lo Monaco A."/>
            <person name="Mauromicale G."/>
            <person name="Faccioli P."/>
            <person name="Cattivelli L."/>
            <person name="Rieseberg L."/>
            <person name="Michelmore R."/>
            <person name="Lanteri S."/>
        </authorList>
    </citation>
    <scope>NUCLEOTIDE SEQUENCE [LARGE SCALE GENOMIC DNA]</scope>
    <source>
        <strain evidence="3">2C</strain>
    </source>
</reference>
<feature type="compositionally biased region" description="Basic and acidic residues" evidence="1">
    <location>
        <begin position="108"/>
        <end position="117"/>
    </location>
</feature>
<dbReference type="InterPro" id="IPR040387">
    <property type="entry name" value="RIN4/NOI4"/>
</dbReference>
<evidence type="ECO:0000256" key="1">
    <source>
        <dbReference type="SAM" id="MobiDB-lite"/>
    </source>
</evidence>
<dbReference type="EMBL" id="LEKV01001159">
    <property type="protein sequence ID" value="KVI08250.1"/>
    <property type="molecule type" value="Genomic_DNA"/>
</dbReference>
<sequence length="313" mass="34691">MTGGASQPVIASAWALAIYEIKYPTSLDHTHGGYSFNLHESWQNYEFRVELYLDDRNGKMKPQIPDPSSDNDPPFQAQDETEVKSGDSTKFEPDRPKGASKTKLVTHVSREEIDLIKSSDSPTRPIRTTRQSVGSDQSIDNSPMHPHPQARVGNRGSAGSSPMWDRKVSSESSHGAASSTPGRSRLKQVTRGEETVDDGPAIPKFGDWDDNDPTAGEGYTQLFNKAREDRHNGGAKSPMITIENANFYGQNRHGNDNTKDWPTYKDPNYQLSTLRIGSDHLNQPNGSRVVAAFHGAENDLFLVWMEEKVFASS</sequence>
<proteinExistence type="predicted"/>
<dbReference type="AlphaFoldDB" id="A0A118K4Y7"/>
<dbReference type="InterPro" id="IPR008700">
    <property type="entry name" value="TypeIII_avirulence_cleave"/>
</dbReference>
<dbReference type="Proteomes" id="UP000243975">
    <property type="component" value="Unassembled WGS sequence"/>
</dbReference>
<feature type="compositionally biased region" description="Basic and acidic residues" evidence="1">
    <location>
        <begin position="81"/>
        <end position="97"/>
    </location>
</feature>
<dbReference type="PANTHER" id="PTHR33159:SF94">
    <property type="entry name" value="RIN4, PATHOGENIC TYPE III EFFECTOR AVIRULENCE FACTOR AVR CLEAVAGE SITE-RELATED"/>
    <property type="match status" value="1"/>
</dbReference>